<dbReference type="AlphaFoldDB" id="A0A382E419"/>
<evidence type="ECO:0008006" key="2">
    <source>
        <dbReference type="Google" id="ProtNLM"/>
    </source>
</evidence>
<organism evidence="1">
    <name type="scientific">marine metagenome</name>
    <dbReference type="NCBI Taxonomy" id="408172"/>
    <lineage>
        <taxon>unclassified sequences</taxon>
        <taxon>metagenomes</taxon>
        <taxon>ecological metagenomes</taxon>
    </lineage>
</organism>
<sequence length="224" mass="26472">MKVVIAVDDLHPEQGWGCEGDESVGYLEELNREYGCKFTLFIPSNYHDKYPLSENGDWVDWWSSKNWVELASHGHYHKVFKYTFEEIGEQEFLELSYKKAKERVKDILNEWFSVKVSPRGFRMPGWGCTQQSADAVSEYFDWVAQHDRINNGIHFDTNIFYGEDSINETDSLREWDGAIHFQSHIAGHYNKNNWTLENYETFRVILNYLKNNNNLKFVTFSELL</sequence>
<dbReference type="InterPro" id="IPR011330">
    <property type="entry name" value="Glyco_hydro/deAcase_b/a-brl"/>
</dbReference>
<gene>
    <name evidence="1" type="ORF">METZ01_LOCUS197557</name>
</gene>
<protein>
    <recommendedName>
        <fullName evidence="2">NodB homology domain-containing protein</fullName>
    </recommendedName>
</protein>
<name>A0A382E419_9ZZZZ</name>
<proteinExistence type="predicted"/>
<dbReference type="SUPFAM" id="SSF88713">
    <property type="entry name" value="Glycoside hydrolase/deacetylase"/>
    <property type="match status" value="1"/>
</dbReference>
<dbReference type="EMBL" id="UINC01042285">
    <property type="protein sequence ID" value="SVB44703.1"/>
    <property type="molecule type" value="Genomic_DNA"/>
</dbReference>
<accession>A0A382E419</accession>
<dbReference type="GO" id="GO:0005975">
    <property type="term" value="P:carbohydrate metabolic process"/>
    <property type="evidence" value="ECO:0007669"/>
    <property type="project" value="InterPro"/>
</dbReference>
<evidence type="ECO:0000313" key="1">
    <source>
        <dbReference type="EMBL" id="SVB44703.1"/>
    </source>
</evidence>
<reference evidence="1" key="1">
    <citation type="submission" date="2018-05" db="EMBL/GenBank/DDBJ databases">
        <authorList>
            <person name="Lanie J.A."/>
            <person name="Ng W.-L."/>
            <person name="Kazmierczak K.M."/>
            <person name="Andrzejewski T.M."/>
            <person name="Davidsen T.M."/>
            <person name="Wayne K.J."/>
            <person name="Tettelin H."/>
            <person name="Glass J.I."/>
            <person name="Rusch D."/>
            <person name="Podicherti R."/>
            <person name="Tsui H.-C.T."/>
            <person name="Winkler M.E."/>
        </authorList>
    </citation>
    <scope>NUCLEOTIDE SEQUENCE</scope>
</reference>
<dbReference type="InterPro" id="IPR018763">
    <property type="entry name" value="DUF2334"/>
</dbReference>
<dbReference type="Gene3D" id="3.20.20.370">
    <property type="entry name" value="Glycoside hydrolase/deacetylase"/>
    <property type="match status" value="1"/>
</dbReference>
<dbReference type="Pfam" id="PF10096">
    <property type="entry name" value="DUF2334"/>
    <property type="match status" value="1"/>
</dbReference>